<dbReference type="Gene3D" id="1.10.287.1490">
    <property type="match status" value="1"/>
</dbReference>
<evidence type="ECO:0000256" key="2">
    <source>
        <dbReference type="SAM" id="SignalP"/>
    </source>
</evidence>
<sequence length="112" mass="12715">MKKLSAILISSGMLLSASAYAGVCDIKPEAESKTDTLPARYQKLKKENEALKSALNKCMKEKEAIRKEISSLESQLANLERERAQLTNKLESYPSKWELLMKIRELEEKLGR</sequence>
<keyword evidence="4" id="KW-1185">Reference proteome</keyword>
<evidence type="ECO:0000256" key="1">
    <source>
        <dbReference type="SAM" id="Coils"/>
    </source>
</evidence>
<feature type="chain" id="PRO_5020620684" evidence="2">
    <location>
        <begin position="22"/>
        <end position="112"/>
    </location>
</feature>
<protein>
    <submittedName>
        <fullName evidence="3">Uncharacterized protein</fullName>
    </submittedName>
</protein>
<feature type="signal peptide" evidence="2">
    <location>
        <begin position="1"/>
        <end position="21"/>
    </location>
</feature>
<keyword evidence="2" id="KW-0732">Signal</keyword>
<comment type="caution">
    <text evidence="3">The sequence shown here is derived from an EMBL/GenBank/DDBJ whole genome shotgun (WGS) entry which is preliminary data.</text>
</comment>
<reference evidence="3 4" key="1">
    <citation type="submission" date="2019-03" db="EMBL/GenBank/DDBJ databases">
        <title>Genomic Encyclopedia of Archaeal and Bacterial Type Strains, Phase II (KMG-II): from individual species to whole genera.</title>
        <authorList>
            <person name="Goeker M."/>
        </authorList>
    </citation>
    <scope>NUCLEOTIDE SEQUENCE [LARGE SCALE GENOMIC DNA]</scope>
    <source>
        <strain evidence="3 4">DSM 24425</strain>
    </source>
</reference>
<proteinExistence type="predicted"/>
<evidence type="ECO:0000313" key="3">
    <source>
        <dbReference type="EMBL" id="TCK05422.1"/>
    </source>
</evidence>
<dbReference type="OrthoDB" id="9932779at2"/>
<keyword evidence="1" id="KW-0175">Coiled coil</keyword>
<feature type="coiled-coil region" evidence="1">
    <location>
        <begin position="41"/>
        <end position="96"/>
    </location>
</feature>
<dbReference type="EMBL" id="SMFV01000002">
    <property type="protein sequence ID" value="TCK05422.1"/>
    <property type="molecule type" value="Genomic_DNA"/>
</dbReference>
<dbReference type="RefSeq" id="WP_132526120.1">
    <property type="nucleotide sequence ID" value="NZ_SMFV01000002.1"/>
</dbReference>
<dbReference type="Proteomes" id="UP000295777">
    <property type="component" value="Unassembled WGS sequence"/>
</dbReference>
<name>A0A4R1GLW6_9BACT</name>
<accession>A0A4R1GLW6</accession>
<organism evidence="3 4">
    <name type="scientific">Phorcysia thermohydrogeniphila</name>
    <dbReference type="NCBI Taxonomy" id="936138"/>
    <lineage>
        <taxon>Bacteria</taxon>
        <taxon>Pseudomonadati</taxon>
        <taxon>Aquificota</taxon>
        <taxon>Aquificia</taxon>
        <taxon>Desulfurobacteriales</taxon>
        <taxon>Desulfurobacteriaceae</taxon>
        <taxon>Phorcysia</taxon>
    </lineage>
</organism>
<dbReference type="AlphaFoldDB" id="A0A4R1GLW6"/>
<gene>
    <name evidence="3" type="ORF">CLV27_0850</name>
</gene>
<dbReference type="SUPFAM" id="SSF90257">
    <property type="entry name" value="Myosin rod fragments"/>
    <property type="match status" value="1"/>
</dbReference>
<evidence type="ECO:0000313" key="4">
    <source>
        <dbReference type="Proteomes" id="UP000295777"/>
    </source>
</evidence>